<dbReference type="RefSeq" id="WP_092656036.1">
    <property type="nucleotide sequence ID" value="NZ_LT629732.1"/>
</dbReference>
<dbReference type="OrthoDB" id="3780290at2"/>
<gene>
    <name evidence="1" type="ORF">SAMN04489717_5057</name>
</gene>
<proteinExistence type="predicted"/>
<dbReference type="Proteomes" id="UP000198983">
    <property type="component" value="Chromosome I"/>
</dbReference>
<name>A0A1H1XNC1_9ACTN</name>
<dbReference type="EMBL" id="LT629732">
    <property type="protein sequence ID" value="SDT10708.1"/>
    <property type="molecule type" value="Genomic_DNA"/>
</dbReference>
<keyword evidence="2" id="KW-1185">Reference proteome</keyword>
<dbReference type="STRING" id="117157.SAMN04489717_5057"/>
<sequence length="148" mass="16483">MATSRSDLRDPAAALAGIARRHQLRPGMVIIGLVEHPSTIQHLLDTTVLYDAAQAPEQARHCGVLIQRAAERLFGPRLILGQPRHTFLTVVVRRGPLVVTNEDQRWFDGWREAEHRLPVLDGTLVLLTDQGWMCADNKRVGFLPALVA</sequence>
<dbReference type="AlphaFoldDB" id="A0A1H1XNC1"/>
<evidence type="ECO:0000313" key="2">
    <source>
        <dbReference type="Proteomes" id="UP000198983"/>
    </source>
</evidence>
<evidence type="ECO:0000313" key="1">
    <source>
        <dbReference type="EMBL" id="SDT10708.1"/>
    </source>
</evidence>
<organism evidence="1 2">
    <name type="scientific">Actinopolymorpha singaporensis</name>
    <dbReference type="NCBI Taxonomy" id="117157"/>
    <lineage>
        <taxon>Bacteria</taxon>
        <taxon>Bacillati</taxon>
        <taxon>Actinomycetota</taxon>
        <taxon>Actinomycetes</taxon>
        <taxon>Propionibacteriales</taxon>
        <taxon>Actinopolymorphaceae</taxon>
        <taxon>Actinopolymorpha</taxon>
    </lineage>
</organism>
<reference evidence="1 2" key="1">
    <citation type="submission" date="2016-10" db="EMBL/GenBank/DDBJ databases">
        <authorList>
            <person name="de Groot N.N."/>
        </authorList>
    </citation>
    <scope>NUCLEOTIDE SEQUENCE [LARGE SCALE GENOMIC DNA]</scope>
    <source>
        <strain evidence="1 2">DSM 22024</strain>
    </source>
</reference>
<protein>
    <submittedName>
        <fullName evidence="1">Uncharacterized protein</fullName>
    </submittedName>
</protein>
<accession>A0A1H1XNC1</accession>